<feature type="region of interest" description="Disordered" evidence="1">
    <location>
        <begin position="1"/>
        <end position="35"/>
    </location>
</feature>
<gene>
    <name evidence="2" type="ORF">EC957_009590</name>
</gene>
<reference evidence="2" key="1">
    <citation type="journal article" date="2020" name="Fungal Divers.">
        <title>Resolving the Mortierellaceae phylogeny through synthesis of multi-gene phylogenetics and phylogenomics.</title>
        <authorList>
            <person name="Vandepol N."/>
            <person name="Liber J."/>
            <person name="Desiro A."/>
            <person name="Na H."/>
            <person name="Kennedy M."/>
            <person name="Barry K."/>
            <person name="Grigoriev I.V."/>
            <person name="Miller A.N."/>
            <person name="O'Donnell K."/>
            <person name="Stajich J.E."/>
            <person name="Bonito G."/>
        </authorList>
    </citation>
    <scope>NUCLEOTIDE SEQUENCE</scope>
    <source>
        <strain evidence="2">NRRL 2591</strain>
    </source>
</reference>
<evidence type="ECO:0000313" key="3">
    <source>
        <dbReference type="Proteomes" id="UP000723463"/>
    </source>
</evidence>
<proteinExistence type="predicted"/>
<feature type="compositionally biased region" description="Basic residues" evidence="1">
    <location>
        <begin position="1"/>
        <end position="10"/>
    </location>
</feature>
<keyword evidence="3" id="KW-1185">Reference proteome</keyword>
<name>A0A9P6EWT1_9FUNG</name>
<accession>A0A9P6EWT1</accession>
<dbReference type="Proteomes" id="UP000723463">
    <property type="component" value="Unassembled WGS sequence"/>
</dbReference>
<protein>
    <submittedName>
        <fullName evidence="2">Uncharacterized protein</fullName>
    </submittedName>
</protein>
<dbReference type="AlphaFoldDB" id="A0A9P6EWT1"/>
<comment type="caution">
    <text evidence="2">The sequence shown here is derived from an EMBL/GenBank/DDBJ whole genome shotgun (WGS) entry which is preliminary data.</text>
</comment>
<organism evidence="2 3">
    <name type="scientific">Mortierella hygrophila</name>
    <dbReference type="NCBI Taxonomy" id="979708"/>
    <lineage>
        <taxon>Eukaryota</taxon>
        <taxon>Fungi</taxon>
        <taxon>Fungi incertae sedis</taxon>
        <taxon>Mucoromycota</taxon>
        <taxon>Mortierellomycotina</taxon>
        <taxon>Mortierellomycetes</taxon>
        <taxon>Mortierellales</taxon>
        <taxon>Mortierellaceae</taxon>
        <taxon>Mortierella</taxon>
    </lineage>
</organism>
<sequence length="101" mass="11412">MCRTKKRRSSSKTTTSEKTDRNTHAITTHVDQQLDVEEDVAAEQDELQENEINITPLKHIFCEEWNVDDSCVMCLCMDYQLAATAALRSGTLLKANTADYA</sequence>
<dbReference type="EMBL" id="JAAAXW010000535">
    <property type="protein sequence ID" value="KAF9536828.1"/>
    <property type="molecule type" value="Genomic_DNA"/>
</dbReference>
<evidence type="ECO:0000256" key="1">
    <source>
        <dbReference type="SAM" id="MobiDB-lite"/>
    </source>
</evidence>
<evidence type="ECO:0000313" key="2">
    <source>
        <dbReference type="EMBL" id="KAF9536828.1"/>
    </source>
</evidence>